<dbReference type="InterPro" id="IPR006045">
    <property type="entry name" value="Cupin_1"/>
</dbReference>
<name>A0A7J9KWZ7_GOSSC</name>
<dbReference type="Proteomes" id="UP000593576">
    <property type="component" value="Unassembled WGS sequence"/>
</dbReference>
<dbReference type="OrthoDB" id="10524250at2759"/>
<dbReference type="InterPro" id="IPR011051">
    <property type="entry name" value="RmlC_Cupin_sf"/>
</dbReference>
<dbReference type="AlphaFoldDB" id="A0A7J9KWZ7"/>
<evidence type="ECO:0000313" key="3">
    <source>
        <dbReference type="EMBL" id="MBA0851032.1"/>
    </source>
</evidence>
<dbReference type="SUPFAM" id="SSF51182">
    <property type="entry name" value="RmlC-like cupins"/>
    <property type="match status" value="1"/>
</dbReference>
<gene>
    <name evidence="3" type="ORF">Goshw_011769</name>
</gene>
<evidence type="ECO:0000259" key="2">
    <source>
        <dbReference type="Pfam" id="PF00190"/>
    </source>
</evidence>
<comment type="caution">
    <text evidence="3">The sequence shown here is derived from an EMBL/GenBank/DDBJ whole genome shotgun (WGS) entry which is preliminary data.</text>
</comment>
<dbReference type="PANTHER" id="PTHR31238">
    <property type="entry name" value="GERMIN-LIKE PROTEIN SUBFAMILY 3 MEMBER 3"/>
    <property type="match status" value="1"/>
</dbReference>
<dbReference type="Gene3D" id="2.60.120.10">
    <property type="entry name" value="Jelly Rolls"/>
    <property type="match status" value="1"/>
</dbReference>
<sequence>LDNGKCCKDPKLAKAKDFFFSGFNNFRNTSNPKGSTVTLVHIAQMPRLGTLDISLATHQMVASTPRAIEILVVVEGALYVGLVTSNPDNHLNTKVQYFGDIKRLCDLFAASSHPLTDSEQVDVVLARLSIESDAVVMMVAFVPEPMRLYWLVNMVSSADTARAFLMVMSSPMSGCTVDGGRALSRGTTTGQEMVGFQLDVATKGFFNPNSGPPLGYSARPSINHMAFNGQVRLQVGPVCVLQASHVDRHAARGGASWTL</sequence>
<keyword evidence="4" id="KW-1185">Reference proteome</keyword>
<dbReference type="Pfam" id="PF00190">
    <property type="entry name" value="Cupin_1"/>
    <property type="match status" value="1"/>
</dbReference>
<evidence type="ECO:0000256" key="1">
    <source>
        <dbReference type="ARBA" id="ARBA00022729"/>
    </source>
</evidence>
<dbReference type="EMBL" id="JABFAF010000003">
    <property type="protein sequence ID" value="MBA0851032.1"/>
    <property type="molecule type" value="Genomic_DNA"/>
</dbReference>
<organism evidence="3 4">
    <name type="scientific">Gossypium schwendimanii</name>
    <name type="common">Cotton</name>
    <dbReference type="NCBI Taxonomy" id="34291"/>
    <lineage>
        <taxon>Eukaryota</taxon>
        <taxon>Viridiplantae</taxon>
        <taxon>Streptophyta</taxon>
        <taxon>Embryophyta</taxon>
        <taxon>Tracheophyta</taxon>
        <taxon>Spermatophyta</taxon>
        <taxon>Magnoliopsida</taxon>
        <taxon>eudicotyledons</taxon>
        <taxon>Gunneridae</taxon>
        <taxon>Pentapetalae</taxon>
        <taxon>rosids</taxon>
        <taxon>malvids</taxon>
        <taxon>Malvales</taxon>
        <taxon>Malvaceae</taxon>
        <taxon>Malvoideae</taxon>
        <taxon>Gossypium</taxon>
    </lineage>
</organism>
<proteinExistence type="predicted"/>
<keyword evidence="1" id="KW-0732">Signal</keyword>
<accession>A0A7J9KWZ7</accession>
<dbReference type="InterPro" id="IPR014710">
    <property type="entry name" value="RmlC-like_jellyroll"/>
</dbReference>
<feature type="domain" description="Cupin type-1" evidence="2">
    <location>
        <begin position="24"/>
        <end position="100"/>
    </location>
</feature>
<evidence type="ECO:0000313" key="4">
    <source>
        <dbReference type="Proteomes" id="UP000593576"/>
    </source>
</evidence>
<protein>
    <recommendedName>
        <fullName evidence="2">Cupin type-1 domain-containing protein</fullName>
    </recommendedName>
</protein>
<reference evidence="3 4" key="1">
    <citation type="journal article" date="2019" name="Genome Biol. Evol.">
        <title>Insights into the evolution of the New World diploid cottons (Gossypium, subgenus Houzingenia) based on genome sequencing.</title>
        <authorList>
            <person name="Grover C.E."/>
            <person name="Arick M.A. 2nd"/>
            <person name="Thrash A."/>
            <person name="Conover J.L."/>
            <person name="Sanders W.S."/>
            <person name="Peterson D.G."/>
            <person name="Frelichowski J.E."/>
            <person name="Scheffler J.A."/>
            <person name="Scheffler B.E."/>
            <person name="Wendel J.F."/>
        </authorList>
    </citation>
    <scope>NUCLEOTIDE SEQUENCE [LARGE SCALE GENOMIC DNA]</scope>
    <source>
        <strain evidence="3">1</strain>
        <tissue evidence="3">Leaf</tissue>
    </source>
</reference>
<feature type="non-terminal residue" evidence="3">
    <location>
        <position position="259"/>
    </location>
</feature>